<keyword evidence="6 7" id="KW-0472">Membrane</keyword>
<reference evidence="9" key="1">
    <citation type="journal article" date="2014" name="Int. J. Syst. Evol. Microbiol.">
        <title>Complete genome sequence of Corynebacterium casei LMG S-19264T (=DSM 44701T), isolated from a smear-ripened cheese.</title>
        <authorList>
            <consortium name="US DOE Joint Genome Institute (JGI-PGF)"/>
            <person name="Walter F."/>
            <person name="Albersmeier A."/>
            <person name="Kalinowski J."/>
            <person name="Ruckert C."/>
        </authorList>
    </citation>
    <scope>NUCLEOTIDE SEQUENCE</scope>
    <source>
        <strain evidence="9">CGMCC 4.7278</strain>
    </source>
</reference>
<dbReference type="AlphaFoldDB" id="A0A917VAS0"/>
<dbReference type="InterPro" id="IPR006707">
    <property type="entry name" value="T7SS_EccD"/>
</dbReference>
<evidence type="ECO:0000256" key="6">
    <source>
        <dbReference type="ARBA" id="ARBA00023136"/>
    </source>
</evidence>
<evidence type="ECO:0000259" key="8">
    <source>
        <dbReference type="Pfam" id="PF19053"/>
    </source>
</evidence>
<evidence type="ECO:0000256" key="5">
    <source>
        <dbReference type="ARBA" id="ARBA00022989"/>
    </source>
</evidence>
<evidence type="ECO:0000313" key="10">
    <source>
        <dbReference type="Proteomes" id="UP000612956"/>
    </source>
</evidence>
<proteinExistence type="inferred from homology"/>
<sequence length="526" mass="55109">MVRQAFCCPNSGFRKLSDRGAIVRKHEVETELGEILTHARLDHGNHLDEDSGRGIVRAPDLTRVTILAKHTQVDMAIPVDVPVALVIPSVVDMVAQHSRSNDFDNDGERYEPAEWVLARIGHPPFSNSLSLGEHGVRDGELLMLESATHTAPTPLFDDIMYNVAIADAEHYQHWTPKSARITGSIMAAITMLVGCFGLLASPAALPFWVSGSLALLVAVLCVVSGTILSRMYGDTSAALVLGGCALPTAFTAGMLLVPDHYGWANLLLGAALLGATAILAWRVTGVGLALFIGTATVSIFAVGAGLVGLLTEQPTKAIGAVVAALGLAGLSLAPRVSMLLAKLPLPPVPAPGTPIDPTEDDPDDHRALPTLDALRVRSERARMYLAGLVAATTLVTVTGALLAVDPGANTAQWPGIALALVCAVVLMFRSRTYAGAEQAIVLIAGGAAIVLLMLIGVAVVLSQPLVVFGASIVILVAALIAGLIIPNQQATPPMRRAVELVEYGFVAAVLPLTFWVADLYALVRGL</sequence>
<feature type="transmembrane region" description="Helical" evidence="7">
    <location>
        <begin position="465"/>
        <end position="485"/>
    </location>
</feature>
<evidence type="ECO:0000313" key="9">
    <source>
        <dbReference type="EMBL" id="GGK57238.1"/>
    </source>
</evidence>
<feature type="transmembrane region" description="Helical" evidence="7">
    <location>
        <begin position="181"/>
        <end position="201"/>
    </location>
</feature>
<feature type="transmembrane region" description="Helical" evidence="7">
    <location>
        <begin position="317"/>
        <end position="333"/>
    </location>
</feature>
<evidence type="ECO:0000256" key="1">
    <source>
        <dbReference type="ARBA" id="ARBA00004651"/>
    </source>
</evidence>
<evidence type="ECO:0000256" key="7">
    <source>
        <dbReference type="SAM" id="Phobius"/>
    </source>
</evidence>
<evidence type="ECO:0000256" key="3">
    <source>
        <dbReference type="ARBA" id="ARBA00022475"/>
    </source>
</evidence>
<dbReference type="GO" id="GO:0005886">
    <property type="term" value="C:plasma membrane"/>
    <property type="evidence" value="ECO:0007669"/>
    <property type="project" value="UniProtKB-SubCell"/>
</dbReference>
<feature type="transmembrane region" description="Helical" evidence="7">
    <location>
        <begin position="237"/>
        <end position="257"/>
    </location>
</feature>
<feature type="transmembrane region" description="Helical" evidence="7">
    <location>
        <begin position="497"/>
        <end position="517"/>
    </location>
</feature>
<feature type="transmembrane region" description="Helical" evidence="7">
    <location>
        <begin position="288"/>
        <end position="311"/>
    </location>
</feature>
<feature type="transmembrane region" description="Helical" evidence="7">
    <location>
        <begin position="263"/>
        <end position="281"/>
    </location>
</feature>
<name>A0A917VAS0_9NOCA</name>
<gene>
    <name evidence="9" type="ORF">GCM10011591_31710</name>
</gene>
<keyword evidence="5 7" id="KW-1133">Transmembrane helix</keyword>
<evidence type="ECO:0000256" key="4">
    <source>
        <dbReference type="ARBA" id="ARBA00022692"/>
    </source>
</evidence>
<organism evidence="9 10">
    <name type="scientific">Nocardia camponoti</name>
    <dbReference type="NCBI Taxonomy" id="1616106"/>
    <lineage>
        <taxon>Bacteria</taxon>
        <taxon>Bacillati</taxon>
        <taxon>Actinomycetota</taxon>
        <taxon>Actinomycetes</taxon>
        <taxon>Mycobacteriales</taxon>
        <taxon>Nocardiaceae</taxon>
        <taxon>Nocardia</taxon>
    </lineage>
</organism>
<keyword evidence="10" id="KW-1185">Reference proteome</keyword>
<comment type="similarity">
    <text evidence="2">Belongs to the EccD/Snm4 family.</text>
</comment>
<comment type="subcellular location">
    <subcellularLocation>
        <location evidence="1">Cell membrane</location>
        <topology evidence="1">Multi-pass membrane protein</topology>
    </subcellularLocation>
</comment>
<feature type="transmembrane region" description="Helical" evidence="7">
    <location>
        <begin position="207"/>
        <end position="228"/>
    </location>
</feature>
<dbReference type="InterPro" id="IPR024962">
    <property type="entry name" value="YukD-like"/>
</dbReference>
<feature type="transmembrane region" description="Helical" evidence="7">
    <location>
        <begin position="410"/>
        <end position="428"/>
    </location>
</feature>
<comment type="caution">
    <text evidence="9">The sequence shown here is derived from an EMBL/GenBank/DDBJ whole genome shotgun (WGS) entry which is preliminary data.</text>
</comment>
<dbReference type="Proteomes" id="UP000612956">
    <property type="component" value="Unassembled WGS sequence"/>
</dbReference>
<feature type="domain" description="EccD-like transmembrane" evidence="8">
    <location>
        <begin position="179"/>
        <end position="526"/>
    </location>
</feature>
<keyword evidence="3" id="KW-1003">Cell membrane</keyword>
<dbReference type="PIRSF" id="PIRSF017804">
    <property type="entry name" value="Secretion_EccD1"/>
    <property type="match status" value="1"/>
</dbReference>
<dbReference type="Gene3D" id="3.10.20.90">
    <property type="entry name" value="Phosphatidylinositol 3-kinase Catalytic Subunit, Chain A, domain 1"/>
    <property type="match status" value="1"/>
</dbReference>
<reference evidence="9" key="2">
    <citation type="submission" date="2020-09" db="EMBL/GenBank/DDBJ databases">
        <authorList>
            <person name="Sun Q."/>
            <person name="Zhou Y."/>
        </authorList>
    </citation>
    <scope>NUCLEOTIDE SEQUENCE</scope>
    <source>
        <strain evidence="9">CGMCC 4.7278</strain>
    </source>
</reference>
<dbReference type="InterPro" id="IPR044049">
    <property type="entry name" value="EccD_transm"/>
</dbReference>
<feature type="transmembrane region" description="Helical" evidence="7">
    <location>
        <begin position="440"/>
        <end position="459"/>
    </location>
</feature>
<dbReference type="NCBIfam" id="TIGR03920">
    <property type="entry name" value="T7SS_EccD"/>
    <property type="match status" value="1"/>
</dbReference>
<feature type="transmembrane region" description="Helical" evidence="7">
    <location>
        <begin position="384"/>
        <end position="404"/>
    </location>
</feature>
<protein>
    <recommendedName>
        <fullName evidence="8">EccD-like transmembrane domain-containing protein</fullName>
    </recommendedName>
</protein>
<dbReference type="Pfam" id="PF08817">
    <property type="entry name" value="YukD"/>
    <property type="match status" value="1"/>
</dbReference>
<keyword evidence="4 7" id="KW-0812">Transmembrane</keyword>
<dbReference type="Pfam" id="PF19053">
    <property type="entry name" value="EccD"/>
    <property type="match status" value="1"/>
</dbReference>
<evidence type="ECO:0000256" key="2">
    <source>
        <dbReference type="ARBA" id="ARBA00006162"/>
    </source>
</evidence>
<accession>A0A917VAS0</accession>
<dbReference type="EMBL" id="BMMW01000003">
    <property type="protein sequence ID" value="GGK57238.1"/>
    <property type="molecule type" value="Genomic_DNA"/>
</dbReference>